<proteinExistence type="predicted"/>
<evidence type="ECO:0000256" key="1">
    <source>
        <dbReference type="ARBA" id="ARBA00022723"/>
    </source>
</evidence>
<protein>
    <submittedName>
        <fullName evidence="7">Putative E3 ubiquitin-protein ligase UBR7</fullName>
    </submittedName>
</protein>
<feature type="region of interest" description="Disordered" evidence="5">
    <location>
        <begin position="250"/>
        <end position="341"/>
    </location>
</feature>
<feature type="compositionally biased region" description="Polar residues" evidence="5">
    <location>
        <begin position="1"/>
        <end position="10"/>
    </location>
</feature>
<dbReference type="PANTHER" id="PTHR13513:SF9">
    <property type="entry name" value="E3 UBIQUITIN-PROTEIN LIGASE UBR7-RELATED"/>
    <property type="match status" value="1"/>
</dbReference>
<feature type="region of interest" description="Disordered" evidence="5">
    <location>
        <begin position="355"/>
        <end position="374"/>
    </location>
</feature>
<feature type="compositionally biased region" description="Polar residues" evidence="5">
    <location>
        <begin position="312"/>
        <end position="321"/>
    </location>
</feature>
<dbReference type="InterPro" id="IPR003126">
    <property type="entry name" value="Znf_UBR"/>
</dbReference>
<dbReference type="PANTHER" id="PTHR13513">
    <property type="entry name" value="E3 UBIQUITIN-PROTEIN LIGASE UBR7"/>
    <property type="match status" value="1"/>
</dbReference>
<sequence>MSEFNINEDAQSGGEFSGSQSSNNESSSSQQPNKSAFPDEDEETITMLDVIEREDKLEEEASAVLGNSDEKNCTYPKGYISRQALYSCATCSSDPNNMAAICLACSLECHDNHEVIELYTKRNYRCDCGNSKFKPDFECKLMDSQTKKAPLNEQNKYNHNFCGRYCSCDQRYPPDENDDSLESQDEMLQCIVCEDWYHTKHLGVEELPNKFDELICGTCVDKLDFVRYYHDASKQVIDTTNNNVATTEQTLIADKNSTDKIEPEPCTGSTTTGTDSLDNQAIADDPPTNVQSIDNSVPDQTTNNARPIATPVSESDTNDSQLENKDPKQSQGSSDKPITSTQAAHDCILEKLKSAKLQQAPDDKRNGTPMNNDGGQLIKRGCPIFWLDCSWRSSLCKCPDCLSMYKVKDCEYLLDDKDTVQYYEAQGRAIAKDRATPYERGMSALNQMNRTAVVEALHGYDELKADLSSYLRKFAETKKVVREEDIHDFFAQLKSKKRPRLEYE</sequence>
<accession>A0A6G1SE64</accession>
<dbReference type="InterPro" id="IPR047506">
    <property type="entry name" value="UBR7-like_UBR-box"/>
</dbReference>
<dbReference type="CDD" id="cd19677">
    <property type="entry name" value="UBR-box_UBR7"/>
    <property type="match status" value="1"/>
</dbReference>
<dbReference type="SMART" id="SM00249">
    <property type="entry name" value="PHD"/>
    <property type="match status" value="1"/>
</dbReference>
<dbReference type="InterPro" id="IPR011011">
    <property type="entry name" value="Znf_FYVE_PHD"/>
</dbReference>
<organism evidence="7">
    <name type="scientific">Aceria tosichella</name>
    <name type="common">wheat curl mite</name>
    <dbReference type="NCBI Taxonomy" id="561515"/>
    <lineage>
        <taxon>Eukaryota</taxon>
        <taxon>Metazoa</taxon>
        <taxon>Ecdysozoa</taxon>
        <taxon>Arthropoda</taxon>
        <taxon>Chelicerata</taxon>
        <taxon>Arachnida</taxon>
        <taxon>Acari</taxon>
        <taxon>Acariformes</taxon>
        <taxon>Trombidiformes</taxon>
        <taxon>Prostigmata</taxon>
        <taxon>Eupodina</taxon>
        <taxon>Eriophyoidea</taxon>
        <taxon>Eriophyidae</taxon>
        <taxon>Eriophyinae</taxon>
        <taxon>Aceriini</taxon>
        <taxon>Aceria</taxon>
    </lineage>
</organism>
<evidence type="ECO:0000259" key="6">
    <source>
        <dbReference type="PROSITE" id="PS51157"/>
    </source>
</evidence>
<dbReference type="PROSITE" id="PS51157">
    <property type="entry name" value="ZF_UBR"/>
    <property type="match status" value="1"/>
</dbReference>
<evidence type="ECO:0000256" key="4">
    <source>
        <dbReference type="PROSITE-ProRule" id="PRU00508"/>
    </source>
</evidence>
<keyword evidence="2" id="KW-0863">Zinc-finger</keyword>
<gene>
    <name evidence="7" type="primary">UBR7</name>
    <name evidence="7" type="ORF">g.10649</name>
</gene>
<dbReference type="GO" id="GO:0061630">
    <property type="term" value="F:ubiquitin protein ligase activity"/>
    <property type="evidence" value="ECO:0007669"/>
    <property type="project" value="InterPro"/>
</dbReference>
<dbReference type="InterPro" id="IPR001965">
    <property type="entry name" value="Znf_PHD"/>
</dbReference>
<evidence type="ECO:0000256" key="3">
    <source>
        <dbReference type="ARBA" id="ARBA00022833"/>
    </source>
</evidence>
<feature type="compositionally biased region" description="Low complexity" evidence="5">
    <location>
        <begin position="267"/>
        <end position="278"/>
    </location>
</feature>
<dbReference type="SUPFAM" id="SSF57903">
    <property type="entry name" value="FYVE/PHD zinc finger"/>
    <property type="match status" value="1"/>
</dbReference>
<dbReference type="SMART" id="SM00396">
    <property type="entry name" value="ZnF_UBR1"/>
    <property type="match status" value="1"/>
</dbReference>
<feature type="compositionally biased region" description="Low complexity" evidence="5">
    <location>
        <begin position="11"/>
        <end position="31"/>
    </location>
</feature>
<evidence type="ECO:0000256" key="2">
    <source>
        <dbReference type="ARBA" id="ARBA00022771"/>
    </source>
</evidence>
<evidence type="ECO:0000313" key="7">
    <source>
        <dbReference type="EMBL" id="MDE48457.1"/>
    </source>
</evidence>
<feature type="domain" description="UBR-type" evidence="6">
    <location>
        <begin position="71"/>
        <end position="144"/>
    </location>
</feature>
<dbReference type="InterPro" id="IPR013083">
    <property type="entry name" value="Znf_RING/FYVE/PHD"/>
</dbReference>
<dbReference type="CDD" id="cd15542">
    <property type="entry name" value="PHD_UBR7"/>
    <property type="match status" value="1"/>
</dbReference>
<dbReference type="InterPro" id="IPR040204">
    <property type="entry name" value="UBR7"/>
</dbReference>
<dbReference type="EMBL" id="GGYP01003686">
    <property type="protein sequence ID" value="MDE48457.1"/>
    <property type="molecule type" value="Transcribed_RNA"/>
</dbReference>
<dbReference type="AlphaFoldDB" id="A0A6G1SE64"/>
<feature type="zinc finger region" description="UBR-type" evidence="4">
    <location>
        <begin position="71"/>
        <end position="144"/>
    </location>
</feature>
<name>A0A6G1SE64_9ACAR</name>
<reference evidence="7" key="1">
    <citation type="submission" date="2018-10" db="EMBL/GenBank/DDBJ databases">
        <title>Transcriptome assembly of Aceria tosichella (Wheat curl mite) Type 2.</title>
        <authorList>
            <person name="Scully E.D."/>
            <person name="Geib S.M."/>
            <person name="Palmer N.A."/>
            <person name="Gupta A.K."/>
            <person name="Sarath G."/>
            <person name="Tatineni S."/>
        </authorList>
    </citation>
    <scope>NUCLEOTIDE SEQUENCE</scope>
    <source>
        <strain evidence="7">LincolnNE</strain>
    </source>
</reference>
<feature type="compositionally biased region" description="Polar residues" evidence="5">
    <location>
        <begin position="288"/>
        <end position="305"/>
    </location>
</feature>
<feature type="region of interest" description="Disordered" evidence="5">
    <location>
        <begin position="1"/>
        <end position="44"/>
    </location>
</feature>
<dbReference type="Pfam" id="PF02207">
    <property type="entry name" value="zf-UBR"/>
    <property type="match status" value="1"/>
</dbReference>
<feature type="compositionally biased region" description="Polar residues" evidence="5">
    <location>
        <begin position="329"/>
        <end position="341"/>
    </location>
</feature>
<dbReference type="Gene3D" id="3.30.40.10">
    <property type="entry name" value="Zinc/RING finger domain, C3HC4 (zinc finger)"/>
    <property type="match status" value="1"/>
</dbReference>
<dbReference type="GO" id="GO:0008270">
    <property type="term" value="F:zinc ion binding"/>
    <property type="evidence" value="ECO:0007669"/>
    <property type="project" value="UniProtKB-KW"/>
</dbReference>
<keyword evidence="3" id="KW-0862">Zinc</keyword>
<keyword evidence="1" id="KW-0479">Metal-binding</keyword>
<evidence type="ECO:0000256" key="5">
    <source>
        <dbReference type="SAM" id="MobiDB-lite"/>
    </source>
</evidence>
<dbReference type="GO" id="GO:0005737">
    <property type="term" value="C:cytoplasm"/>
    <property type="evidence" value="ECO:0007669"/>
    <property type="project" value="TreeGrafter"/>
</dbReference>